<accession>A0AAV9ERQ1</accession>
<comment type="caution">
    <text evidence="2">The sequence shown here is derived from an EMBL/GenBank/DDBJ whole genome shotgun (WGS) entry which is preliminary data.</text>
</comment>
<feature type="region of interest" description="Disordered" evidence="1">
    <location>
        <begin position="57"/>
        <end position="102"/>
    </location>
</feature>
<proteinExistence type="predicted"/>
<protein>
    <submittedName>
        <fullName evidence="2">Uncharacterized protein</fullName>
    </submittedName>
</protein>
<feature type="compositionally biased region" description="Acidic residues" evidence="1">
    <location>
        <begin position="74"/>
        <end position="102"/>
    </location>
</feature>
<dbReference type="AlphaFoldDB" id="A0AAV9ERQ1"/>
<evidence type="ECO:0000313" key="2">
    <source>
        <dbReference type="EMBL" id="KAK1315513.1"/>
    </source>
</evidence>
<dbReference type="Proteomes" id="UP001180020">
    <property type="component" value="Unassembled WGS sequence"/>
</dbReference>
<gene>
    <name evidence="2" type="ORF">QJS10_CPA06g01012</name>
</gene>
<sequence length="115" mass="13011">MDDVLRNIRVFPHNFEASVLQNSQATNSTATGTGMLKGKIHFCTLWKIFEHDISSSILPTPDDREAQNRCQYDAPDEDDDDDPHDYGEEYEEGFDAQDEEESDINVGLSLKIMGL</sequence>
<reference evidence="2" key="2">
    <citation type="submission" date="2023-06" db="EMBL/GenBank/DDBJ databases">
        <authorList>
            <person name="Ma L."/>
            <person name="Liu K.-W."/>
            <person name="Li Z."/>
            <person name="Hsiao Y.-Y."/>
            <person name="Qi Y."/>
            <person name="Fu T."/>
            <person name="Tang G."/>
            <person name="Zhang D."/>
            <person name="Sun W.-H."/>
            <person name="Liu D.-K."/>
            <person name="Li Y."/>
            <person name="Chen G.-Z."/>
            <person name="Liu X.-D."/>
            <person name="Liao X.-Y."/>
            <person name="Jiang Y.-T."/>
            <person name="Yu X."/>
            <person name="Hao Y."/>
            <person name="Huang J."/>
            <person name="Zhao X.-W."/>
            <person name="Ke S."/>
            <person name="Chen Y.-Y."/>
            <person name="Wu W.-L."/>
            <person name="Hsu J.-L."/>
            <person name="Lin Y.-F."/>
            <person name="Huang M.-D."/>
            <person name="Li C.-Y."/>
            <person name="Huang L."/>
            <person name="Wang Z.-W."/>
            <person name="Zhao X."/>
            <person name="Zhong W.-Y."/>
            <person name="Peng D.-H."/>
            <person name="Ahmad S."/>
            <person name="Lan S."/>
            <person name="Zhang J.-S."/>
            <person name="Tsai W.-C."/>
            <person name="Van De Peer Y."/>
            <person name="Liu Z.-J."/>
        </authorList>
    </citation>
    <scope>NUCLEOTIDE SEQUENCE</scope>
    <source>
        <strain evidence="2">CP</strain>
        <tissue evidence="2">Leaves</tissue>
    </source>
</reference>
<reference evidence="2" key="1">
    <citation type="journal article" date="2023" name="Nat. Commun.">
        <title>Diploid and tetraploid genomes of Acorus and the evolution of monocots.</title>
        <authorList>
            <person name="Ma L."/>
            <person name="Liu K.W."/>
            <person name="Li Z."/>
            <person name="Hsiao Y.Y."/>
            <person name="Qi Y."/>
            <person name="Fu T."/>
            <person name="Tang G.D."/>
            <person name="Zhang D."/>
            <person name="Sun W.H."/>
            <person name="Liu D.K."/>
            <person name="Li Y."/>
            <person name="Chen G.Z."/>
            <person name="Liu X.D."/>
            <person name="Liao X.Y."/>
            <person name="Jiang Y.T."/>
            <person name="Yu X."/>
            <person name="Hao Y."/>
            <person name="Huang J."/>
            <person name="Zhao X.W."/>
            <person name="Ke S."/>
            <person name="Chen Y.Y."/>
            <person name="Wu W.L."/>
            <person name="Hsu J.L."/>
            <person name="Lin Y.F."/>
            <person name="Huang M.D."/>
            <person name="Li C.Y."/>
            <person name="Huang L."/>
            <person name="Wang Z.W."/>
            <person name="Zhao X."/>
            <person name="Zhong W.Y."/>
            <person name="Peng D.H."/>
            <person name="Ahmad S."/>
            <person name="Lan S."/>
            <person name="Zhang J.S."/>
            <person name="Tsai W.C."/>
            <person name="Van de Peer Y."/>
            <person name="Liu Z.J."/>
        </authorList>
    </citation>
    <scope>NUCLEOTIDE SEQUENCE</scope>
    <source>
        <strain evidence="2">CP</strain>
    </source>
</reference>
<keyword evidence="3" id="KW-1185">Reference proteome</keyword>
<organism evidence="2 3">
    <name type="scientific">Acorus calamus</name>
    <name type="common">Sweet flag</name>
    <dbReference type="NCBI Taxonomy" id="4465"/>
    <lineage>
        <taxon>Eukaryota</taxon>
        <taxon>Viridiplantae</taxon>
        <taxon>Streptophyta</taxon>
        <taxon>Embryophyta</taxon>
        <taxon>Tracheophyta</taxon>
        <taxon>Spermatophyta</taxon>
        <taxon>Magnoliopsida</taxon>
        <taxon>Liliopsida</taxon>
        <taxon>Acoraceae</taxon>
        <taxon>Acorus</taxon>
    </lineage>
</organism>
<name>A0AAV9ERQ1_ACOCL</name>
<evidence type="ECO:0000256" key="1">
    <source>
        <dbReference type="SAM" id="MobiDB-lite"/>
    </source>
</evidence>
<evidence type="ECO:0000313" key="3">
    <source>
        <dbReference type="Proteomes" id="UP001180020"/>
    </source>
</evidence>
<dbReference type="EMBL" id="JAUJYO010000006">
    <property type="protein sequence ID" value="KAK1315513.1"/>
    <property type="molecule type" value="Genomic_DNA"/>
</dbReference>